<dbReference type="EC" id="2.4.99.12" evidence="4 13"/>
<feature type="site" description="Transition state stabilizer" evidence="12">
    <location>
        <position position="128"/>
    </location>
</feature>
<feature type="active site" description="Proton acceptor" evidence="11">
    <location>
        <position position="58"/>
    </location>
</feature>
<dbReference type="Pfam" id="PF00534">
    <property type="entry name" value="Glycos_transf_1"/>
    <property type="match status" value="1"/>
</dbReference>
<dbReference type="KEGG" id="asip:AQUSIP_03170"/>
<dbReference type="NCBIfam" id="NF004388">
    <property type="entry name" value="PRK05749.1-4"/>
    <property type="match status" value="1"/>
</dbReference>
<evidence type="ECO:0000259" key="14">
    <source>
        <dbReference type="Pfam" id="PF00534"/>
    </source>
</evidence>
<evidence type="ECO:0000256" key="12">
    <source>
        <dbReference type="PIRSR" id="PIRSR639901-2"/>
    </source>
</evidence>
<dbReference type="InterPro" id="IPR001296">
    <property type="entry name" value="Glyco_trans_1"/>
</dbReference>
<dbReference type="GO" id="GO:0009244">
    <property type="term" value="P:lipopolysaccharide core region biosynthetic process"/>
    <property type="evidence" value="ECO:0007669"/>
    <property type="project" value="UniProtKB-UniRule"/>
</dbReference>
<comment type="function">
    <text evidence="13">Involved in lipopolysaccharide (LPS) biosynthesis. Catalyzes the transfer of 3-deoxy-D-manno-octulosonate (Kdo) residue(s) from CMP-Kdo to lipid IV(A), the tetraacyldisaccharide-1,4'-bisphosphate precursor of lipid A.</text>
</comment>
<dbReference type="GO" id="GO:0009245">
    <property type="term" value="P:lipid A biosynthetic process"/>
    <property type="evidence" value="ECO:0007669"/>
    <property type="project" value="TreeGrafter"/>
</dbReference>
<reference evidence="16 17" key="1">
    <citation type="submission" date="2019-08" db="EMBL/GenBank/DDBJ databases">
        <authorList>
            <person name="Guy L."/>
        </authorList>
    </citation>
    <scope>NUCLEOTIDE SEQUENCE [LARGE SCALE GENOMIC DNA]</scope>
    <source>
        <strain evidence="16 17">SGT-108</strain>
    </source>
</reference>
<dbReference type="OrthoDB" id="9789797at2"/>
<comment type="pathway">
    <text evidence="2 13">Bacterial outer membrane biogenesis; LPS core biosynthesis.</text>
</comment>
<evidence type="ECO:0000256" key="3">
    <source>
        <dbReference type="ARBA" id="ARBA00006380"/>
    </source>
</evidence>
<dbReference type="SUPFAM" id="SSF53756">
    <property type="entry name" value="UDP-Glycosyltransferase/glycogen phosphorylase"/>
    <property type="match status" value="1"/>
</dbReference>
<keyword evidence="17" id="KW-1185">Reference proteome</keyword>
<name>A0A5E4PEV5_9COXI</name>
<dbReference type="InterPro" id="IPR007507">
    <property type="entry name" value="Glycos_transf_N"/>
</dbReference>
<protein>
    <recommendedName>
        <fullName evidence="5 13">3-deoxy-D-manno-octulosonic acid transferase</fullName>
        <shortName evidence="13">Kdo transferase</shortName>
        <ecNumber evidence="4 13">2.4.99.12</ecNumber>
    </recommendedName>
    <alternativeName>
        <fullName evidence="9 13">Lipid IV(A) 3-deoxy-D-manno-octulosonic acid transferase</fullName>
    </alternativeName>
</protein>
<feature type="site" description="Transition state stabilizer" evidence="12">
    <location>
        <position position="206"/>
    </location>
</feature>
<dbReference type="PANTHER" id="PTHR42755">
    <property type="entry name" value="3-DEOXY-MANNO-OCTULOSONATE CYTIDYLYLTRANSFERASE"/>
    <property type="match status" value="1"/>
</dbReference>
<proteinExistence type="inferred from homology"/>
<dbReference type="Gene3D" id="3.40.50.2000">
    <property type="entry name" value="Glycogen Phosphorylase B"/>
    <property type="match status" value="1"/>
</dbReference>
<gene>
    <name evidence="16" type="primary">waaA</name>
    <name evidence="16" type="ORF">AQUSIP_03170</name>
</gene>
<dbReference type="GO" id="GO:0005886">
    <property type="term" value="C:plasma membrane"/>
    <property type="evidence" value="ECO:0007669"/>
    <property type="project" value="UniProtKB-SubCell"/>
</dbReference>
<evidence type="ECO:0000256" key="4">
    <source>
        <dbReference type="ARBA" id="ARBA00012621"/>
    </source>
</evidence>
<keyword evidence="13" id="KW-0472">Membrane</keyword>
<dbReference type="Gene3D" id="3.40.50.11720">
    <property type="entry name" value="3-Deoxy-D-manno-octulosonic-acid transferase, N-terminal domain"/>
    <property type="match status" value="1"/>
</dbReference>
<dbReference type="RefSeq" id="WP_148337982.1">
    <property type="nucleotide sequence ID" value="NZ_LR699119.1"/>
</dbReference>
<dbReference type="FunFam" id="3.40.50.11720:FF:000001">
    <property type="entry name" value="3-deoxy-D-manno-octulosonic acid transferase"/>
    <property type="match status" value="1"/>
</dbReference>
<evidence type="ECO:0000313" key="17">
    <source>
        <dbReference type="Proteomes" id="UP000324194"/>
    </source>
</evidence>
<sequence>MRYLYTFLFYLALPFVFLRLWWKSRNQPEYRERLGERLGYYPFRLEKCIWVHAVSVGETLAAIPLIKGLKARYPHVPLLVTTMTPTGAERVKSAFGDSVKHAYIPYDLPGAMQRFIATMHPVVCVIMETELWPNLLAACSRRKIPVCLVNARLSEKSAKGYGRIASLAREMLRRIDLIAAHGQADAERFVALGAYRERMITTGNIKFDIELPQDLQERSASLRAEMGGARFVWIAASTHEGEEEIILAAHELIRAQNPSALLILVPRHPARFDAIAHLAAQMFMTARRSRQEKCTPDTAVYLGDTMGELLLMYGASDVAFVAGSLIPRGGHNMLEPGALGKPILTGPHLFNFAEISELFVAANALNKVTDAQSLAEGLMNLMRHPQEREQMGARALQVISRNRGALSKQIELVSSAISSQLIR</sequence>
<keyword evidence="13" id="KW-1003">Cell membrane</keyword>
<comment type="similarity">
    <text evidence="3">Belongs to the glycosyltransferase group 1 family. Glycosyltransferase 30 subfamily.</text>
</comment>
<keyword evidence="13" id="KW-0448">Lipopolysaccharide biosynthesis</keyword>
<dbReference type="AlphaFoldDB" id="A0A5E4PEV5"/>
<evidence type="ECO:0000256" key="9">
    <source>
        <dbReference type="ARBA" id="ARBA00031445"/>
    </source>
</evidence>
<evidence type="ECO:0000256" key="11">
    <source>
        <dbReference type="PIRSR" id="PIRSR639901-1"/>
    </source>
</evidence>
<dbReference type="InterPro" id="IPR038107">
    <property type="entry name" value="Glycos_transf_N_sf"/>
</dbReference>
<dbReference type="InterPro" id="IPR039901">
    <property type="entry name" value="Kdotransferase"/>
</dbReference>
<evidence type="ECO:0000256" key="10">
    <source>
        <dbReference type="ARBA" id="ARBA00049183"/>
    </source>
</evidence>
<organism evidence="16 17">
    <name type="scientific">Aquicella siphonis</name>
    <dbReference type="NCBI Taxonomy" id="254247"/>
    <lineage>
        <taxon>Bacteria</taxon>
        <taxon>Pseudomonadati</taxon>
        <taxon>Pseudomonadota</taxon>
        <taxon>Gammaproteobacteria</taxon>
        <taxon>Legionellales</taxon>
        <taxon>Coxiellaceae</taxon>
        <taxon>Aquicella</taxon>
    </lineage>
</organism>
<dbReference type="Pfam" id="PF04413">
    <property type="entry name" value="Glycos_transf_N"/>
    <property type="match status" value="1"/>
</dbReference>
<keyword evidence="8" id="KW-0735">Signal-anchor</keyword>
<dbReference type="EMBL" id="LR699119">
    <property type="protein sequence ID" value="VVC75042.1"/>
    <property type="molecule type" value="Genomic_DNA"/>
</dbReference>
<evidence type="ECO:0000256" key="6">
    <source>
        <dbReference type="ARBA" id="ARBA00022519"/>
    </source>
</evidence>
<evidence type="ECO:0000256" key="2">
    <source>
        <dbReference type="ARBA" id="ARBA00004713"/>
    </source>
</evidence>
<dbReference type="UniPathway" id="UPA00958"/>
<evidence type="ECO:0000259" key="15">
    <source>
        <dbReference type="Pfam" id="PF04413"/>
    </source>
</evidence>
<dbReference type="PANTHER" id="PTHR42755:SF1">
    <property type="entry name" value="3-DEOXY-D-MANNO-OCTULOSONIC ACID TRANSFERASE, MITOCHONDRIAL-RELATED"/>
    <property type="match status" value="1"/>
</dbReference>
<evidence type="ECO:0000256" key="1">
    <source>
        <dbReference type="ARBA" id="ARBA00004388"/>
    </source>
</evidence>
<dbReference type="Proteomes" id="UP000324194">
    <property type="component" value="Chromosome 1"/>
</dbReference>
<comment type="catalytic activity">
    <reaction evidence="10 13">
        <text>lipid IVA (E. coli) + CMP-3-deoxy-beta-D-manno-octulosonate = alpha-Kdo-(2-&gt;6)-lipid IVA (E. coli) + CMP + H(+)</text>
        <dbReference type="Rhea" id="RHEA:28066"/>
        <dbReference type="ChEBI" id="CHEBI:15378"/>
        <dbReference type="ChEBI" id="CHEBI:58603"/>
        <dbReference type="ChEBI" id="CHEBI:60364"/>
        <dbReference type="ChEBI" id="CHEBI:60377"/>
        <dbReference type="ChEBI" id="CHEBI:85987"/>
        <dbReference type="EC" id="2.4.99.12"/>
    </reaction>
</comment>
<evidence type="ECO:0000256" key="5">
    <source>
        <dbReference type="ARBA" id="ARBA00019077"/>
    </source>
</evidence>
<dbReference type="GO" id="GO:0043842">
    <property type="term" value="F:Kdo transferase activity"/>
    <property type="evidence" value="ECO:0007669"/>
    <property type="project" value="UniProtKB-EC"/>
</dbReference>
<keyword evidence="6" id="KW-0997">Cell inner membrane</keyword>
<keyword evidence="13" id="KW-0812">Transmembrane</keyword>
<keyword evidence="13" id="KW-1133">Transmembrane helix</keyword>
<evidence type="ECO:0000256" key="8">
    <source>
        <dbReference type="ARBA" id="ARBA00022968"/>
    </source>
</evidence>
<feature type="domain" description="3-deoxy-D-manno-octulosonic-acid transferase N-terminal" evidence="15">
    <location>
        <begin position="32"/>
        <end position="209"/>
    </location>
</feature>
<evidence type="ECO:0000256" key="13">
    <source>
        <dbReference type="RuleBase" id="RU365103"/>
    </source>
</evidence>
<feature type="transmembrane region" description="Helical" evidence="13">
    <location>
        <begin position="6"/>
        <end position="22"/>
    </location>
</feature>
<dbReference type="FunFam" id="3.40.50.2000:FF:000032">
    <property type="entry name" value="3-deoxy-D-manno-octulosonic acid transferase"/>
    <property type="match status" value="1"/>
</dbReference>
<feature type="domain" description="Glycosyl transferase family 1" evidence="14">
    <location>
        <begin position="236"/>
        <end position="395"/>
    </location>
</feature>
<keyword evidence="7 13" id="KW-0808">Transferase</keyword>
<accession>A0A5E4PEV5</accession>
<comment type="subcellular location">
    <subcellularLocation>
        <location evidence="1">Cell inner membrane</location>
        <topology evidence="1">Single-pass membrane protein</topology>
        <orientation evidence="1">Cytoplasmic side</orientation>
    </subcellularLocation>
    <subcellularLocation>
        <location evidence="13">Cell membrane</location>
    </subcellularLocation>
</comment>
<evidence type="ECO:0000313" key="16">
    <source>
        <dbReference type="EMBL" id="VVC75042.1"/>
    </source>
</evidence>
<evidence type="ECO:0000256" key="7">
    <source>
        <dbReference type="ARBA" id="ARBA00022679"/>
    </source>
</evidence>